<comment type="caution">
    <text evidence="1">The sequence shown here is derived from an EMBL/GenBank/DDBJ whole genome shotgun (WGS) entry which is preliminary data.</text>
</comment>
<reference evidence="1" key="1">
    <citation type="submission" date="2022-08" db="EMBL/GenBank/DDBJ databases">
        <title>Genomic Encyclopedia of Type Strains, Phase V (KMG-V): Genome sequencing to study the core and pangenomes of soil and plant-associated prokaryotes.</title>
        <authorList>
            <person name="Whitman W."/>
        </authorList>
    </citation>
    <scope>NUCLEOTIDE SEQUENCE</scope>
    <source>
        <strain evidence="1">SP3049</strain>
    </source>
</reference>
<sequence>MEGPETETVHFTVNEQIVDTALYQAQVPAGLSKSEKVEAIKRAGKREWTFIEQFSPPVDPGDPHLESIEILEDPRFSFKVVGVFTEADRPFPFVFAVSAQGTRRALARAIDKAEGWGEEELNTDPNDNLARAAKAAGMCIASIRRVGHEDNLLSRIEEFGEESQVGAD</sequence>
<accession>A0A9X2Q1S6</accession>
<protein>
    <submittedName>
        <fullName evidence="1">Uncharacterized protein</fullName>
    </submittedName>
</protein>
<dbReference type="RefSeq" id="WP_259123973.1">
    <property type="nucleotide sequence ID" value="NZ_JANTZO010000005.1"/>
</dbReference>
<evidence type="ECO:0000313" key="2">
    <source>
        <dbReference type="Proteomes" id="UP001155057"/>
    </source>
</evidence>
<dbReference type="Proteomes" id="UP001155057">
    <property type="component" value="Unassembled WGS sequence"/>
</dbReference>
<dbReference type="AlphaFoldDB" id="A0A9X2Q1S6"/>
<gene>
    <name evidence="1" type="ORF">GGP61_001573</name>
</gene>
<name>A0A9X2Q1S6_9BACT</name>
<proteinExistence type="predicted"/>
<organism evidence="1 2">
    <name type="scientific">Salinibacter ruber</name>
    <dbReference type="NCBI Taxonomy" id="146919"/>
    <lineage>
        <taxon>Bacteria</taxon>
        <taxon>Pseudomonadati</taxon>
        <taxon>Rhodothermota</taxon>
        <taxon>Rhodothermia</taxon>
        <taxon>Rhodothermales</taxon>
        <taxon>Salinibacteraceae</taxon>
        <taxon>Salinibacter</taxon>
    </lineage>
</organism>
<evidence type="ECO:0000313" key="1">
    <source>
        <dbReference type="EMBL" id="MCS3709969.1"/>
    </source>
</evidence>
<dbReference type="EMBL" id="JANUAE010000004">
    <property type="protein sequence ID" value="MCS3709969.1"/>
    <property type="molecule type" value="Genomic_DNA"/>
</dbReference>